<dbReference type="SUPFAM" id="SSF48179">
    <property type="entry name" value="6-phosphogluconate dehydrogenase C-terminal domain-like"/>
    <property type="match status" value="1"/>
</dbReference>
<proteinExistence type="predicted"/>
<dbReference type="InterPro" id="IPR006108">
    <property type="entry name" value="3HC_DH_C"/>
</dbReference>
<evidence type="ECO:0000256" key="1">
    <source>
        <dbReference type="ARBA" id="ARBA00005086"/>
    </source>
</evidence>
<evidence type="ECO:0000313" key="4">
    <source>
        <dbReference type="Proteomes" id="UP001174196"/>
    </source>
</evidence>
<evidence type="ECO:0000259" key="2">
    <source>
        <dbReference type="Pfam" id="PF00725"/>
    </source>
</evidence>
<organism evidence="3 4">
    <name type="scientific">Polycladomyces subterraneus</name>
    <dbReference type="NCBI Taxonomy" id="1016997"/>
    <lineage>
        <taxon>Bacteria</taxon>
        <taxon>Bacillati</taxon>
        <taxon>Bacillota</taxon>
        <taxon>Bacilli</taxon>
        <taxon>Bacillales</taxon>
        <taxon>Thermoactinomycetaceae</taxon>
        <taxon>Polycladomyces</taxon>
    </lineage>
</organism>
<evidence type="ECO:0000313" key="3">
    <source>
        <dbReference type="EMBL" id="MDN4593070.1"/>
    </source>
</evidence>
<sequence length="36" mass="4303">MSRPPRFIEEKVERGELGRKTGKGFYEYDEKGRIRS</sequence>
<feature type="domain" description="3-hydroxyacyl-CoA dehydrogenase C-terminal" evidence="2">
    <location>
        <begin position="2"/>
        <end position="28"/>
    </location>
</feature>
<dbReference type="EMBL" id="JANRHH010000019">
    <property type="protein sequence ID" value="MDN4593070.1"/>
    <property type="molecule type" value="Genomic_DNA"/>
</dbReference>
<reference evidence="3" key="1">
    <citation type="submission" date="2022-08" db="EMBL/GenBank/DDBJ databases">
        <title>Polycladomyces zharkentsis sp. nov., a novel thermophilic CMC and starch-degrading bacterium isolated from a geothermal spring in Kazakhstan.</title>
        <authorList>
            <person name="Mashzhan A."/>
            <person name="Kistaubaeva A."/>
            <person name="Javier-Lopez R."/>
            <person name="Birkeland N.-K."/>
        </authorList>
    </citation>
    <scope>NUCLEOTIDE SEQUENCE</scope>
    <source>
        <strain evidence="3">KSR 13</strain>
    </source>
</reference>
<gene>
    <name evidence="3" type="ORF">NWF35_04000</name>
</gene>
<dbReference type="InterPro" id="IPR013328">
    <property type="entry name" value="6PGD_dom2"/>
</dbReference>
<dbReference type="InterPro" id="IPR008927">
    <property type="entry name" value="6-PGluconate_DH-like_C_sf"/>
</dbReference>
<dbReference type="RefSeq" id="WP_301237783.1">
    <property type="nucleotide sequence ID" value="NZ_JANRHH010000019.1"/>
</dbReference>
<protein>
    <submittedName>
        <fullName evidence="3">3-hydroxyacyl-CoA dehydrogenase family protein</fullName>
    </submittedName>
</protein>
<name>A0ABT8IJV3_9BACL</name>
<dbReference type="Proteomes" id="UP001174196">
    <property type="component" value="Unassembled WGS sequence"/>
</dbReference>
<dbReference type="Pfam" id="PF00725">
    <property type="entry name" value="3HCDH"/>
    <property type="match status" value="1"/>
</dbReference>
<comment type="pathway">
    <text evidence="1">Lipid metabolism; butanoate metabolism.</text>
</comment>
<keyword evidence="4" id="KW-1185">Reference proteome</keyword>
<dbReference type="Gene3D" id="1.10.1040.10">
    <property type="entry name" value="N-(1-d-carboxylethyl)-l-norvaline Dehydrogenase, domain 2"/>
    <property type="match status" value="1"/>
</dbReference>
<comment type="caution">
    <text evidence="3">The sequence shown here is derived from an EMBL/GenBank/DDBJ whole genome shotgun (WGS) entry which is preliminary data.</text>
</comment>
<accession>A0ABT8IJV3</accession>